<accession>A0A142VYM8</accession>
<keyword evidence="4" id="KW-1005">Bacterial flagellum biogenesis</keyword>
<sequence>MAGDDKLVLQVGGVTRATPVRRTASGSIASANPRTTAQPAPTAVPVARLISLANEMAAQEPPVDYARIASLRAAIASGEYSVDPVAIAKSMALFHSTGGNS</sequence>
<dbReference type="InterPro" id="IPR031316">
    <property type="entry name" value="FlgM_C"/>
</dbReference>
<keyword evidence="5" id="KW-0805">Transcription regulation</keyword>
<reference evidence="12" key="1">
    <citation type="submission" date="2015-11" db="EMBL/GenBank/DDBJ databases">
        <title>Complete genome sequence of a polyethylene glycol-degrading strain Sphingopyxis terrae strain 203-1 (NBRC 15098).</title>
        <authorList>
            <person name="Yoshiyuki O."/>
            <person name="Shouta N."/>
            <person name="Nagata Y."/>
            <person name="Numata M."/>
            <person name="Tsuchikane K."/>
            <person name="Hosoyama A."/>
            <person name="Yamazoe A."/>
            <person name="Tsuda M."/>
            <person name="Fujita N."/>
            <person name="Kawai F."/>
        </authorList>
    </citation>
    <scope>NUCLEOTIDE SEQUENCE [LARGE SCALE GENOMIC DNA]</scope>
    <source>
        <strain evidence="12">203-1</strain>
    </source>
</reference>
<evidence type="ECO:0000259" key="10">
    <source>
        <dbReference type="Pfam" id="PF04316"/>
    </source>
</evidence>
<dbReference type="RefSeq" id="WP_062901621.1">
    <property type="nucleotide sequence ID" value="NZ_CP013342.1"/>
</dbReference>
<evidence type="ECO:0000256" key="8">
    <source>
        <dbReference type="ARBA" id="ARBA00030117"/>
    </source>
</evidence>
<dbReference type="GO" id="GO:0045892">
    <property type="term" value="P:negative regulation of DNA-templated transcription"/>
    <property type="evidence" value="ECO:0007669"/>
    <property type="project" value="InterPro"/>
</dbReference>
<evidence type="ECO:0000313" key="12">
    <source>
        <dbReference type="Proteomes" id="UP000076234"/>
    </source>
</evidence>
<dbReference type="SUPFAM" id="SSF101498">
    <property type="entry name" value="Anti-sigma factor FlgM"/>
    <property type="match status" value="1"/>
</dbReference>
<dbReference type="STRING" id="1219058.AOA14_09575"/>
<name>A0A142VYM8_9SPHN</name>
<protein>
    <recommendedName>
        <fullName evidence="2">Negative regulator of flagellin synthesis</fullName>
    </recommendedName>
    <alternativeName>
        <fullName evidence="8">Anti-sigma-28 factor</fullName>
    </alternativeName>
</protein>
<evidence type="ECO:0000313" key="11">
    <source>
        <dbReference type="EMBL" id="AMU94851.1"/>
    </source>
</evidence>
<dbReference type="InterPro" id="IPR007412">
    <property type="entry name" value="FlgM"/>
</dbReference>
<reference evidence="11 12" key="2">
    <citation type="journal article" date="2016" name="Genome Announc.">
        <title>Complete Genome Sequence of Sphingopyxis terrae Strain 203-1 (NBRC 111660), a Polyethylene Glycol Degrader.</title>
        <authorList>
            <person name="Ohtsubo Y."/>
            <person name="Nonoyama S."/>
            <person name="Nagata Y."/>
            <person name="Numata M."/>
            <person name="Tsuchikane K."/>
            <person name="Hosoyama A."/>
            <person name="Yamazoe A."/>
            <person name="Tsuda M."/>
            <person name="Fujita N."/>
            <person name="Kawai F."/>
        </authorList>
    </citation>
    <scope>NUCLEOTIDE SEQUENCE [LARGE SCALE GENOMIC DNA]</scope>
    <source>
        <strain evidence="11 12">203-1</strain>
    </source>
</reference>
<gene>
    <name evidence="11" type="ORF">AOA14_09575</name>
</gene>
<feature type="region of interest" description="Disordered" evidence="9">
    <location>
        <begin position="22"/>
        <end position="41"/>
    </location>
</feature>
<keyword evidence="6" id="KW-0804">Transcription</keyword>
<evidence type="ECO:0000256" key="3">
    <source>
        <dbReference type="ARBA" id="ARBA00022491"/>
    </source>
</evidence>
<dbReference type="GO" id="GO:0044781">
    <property type="term" value="P:bacterial-type flagellum organization"/>
    <property type="evidence" value="ECO:0007669"/>
    <property type="project" value="UniProtKB-KW"/>
</dbReference>
<dbReference type="Pfam" id="PF04316">
    <property type="entry name" value="FlgM"/>
    <property type="match status" value="1"/>
</dbReference>
<keyword evidence="3" id="KW-0678">Repressor</keyword>
<evidence type="ECO:0000256" key="4">
    <source>
        <dbReference type="ARBA" id="ARBA00022795"/>
    </source>
</evidence>
<evidence type="ECO:0000256" key="9">
    <source>
        <dbReference type="SAM" id="MobiDB-lite"/>
    </source>
</evidence>
<evidence type="ECO:0000256" key="2">
    <source>
        <dbReference type="ARBA" id="ARBA00017823"/>
    </source>
</evidence>
<proteinExistence type="inferred from homology"/>
<evidence type="ECO:0000256" key="5">
    <source>
        <dbReference type="ARBA" id="ARBA00023015"/>
    </source>
</evidence>
<comment type="function">
    <text evidence="7">Responsible for the coupling of flagellin expression to flagellar assembly by preventing expression of the flagellin genes when a component of the middle class of proteins is defective. It negatively regulates flagellar genes by inhibiting the activity of FliA by directly binding to FliA.</text>
</comment>
<evidence type="ECO:0000256" key="7">
    <source>
        <dbReference type="ARBA" id="ARBA00024739"/>
    </source>
</evidence>
<dbReference type="KEGG" id="ster:AOA14_09575"/>
<dbReference type="NCBIfam" id="TIGR03824">
    <property type="entry name" value="FlgM_jcvi"/>
    <property type="match status" value="1"/>
</dbReference>
<dbReference type="Proteomes" id="UP000076234">
    <property type="component" value="Chromosome"/>
</dbReference>
<evidence type="ECO:0000256" key="1">
    <source>
        <dbReference type="ARBA" id="ARBA00005322"/>
    </source>
</evidence>
<dbReference type="EMBL" id="CP013342">
    <property type="protein sequence ID" value="AMU94851.1"/>
    <property type="molecule type" value="Genomic_DNA"/>
</dbReference>
<organism evidence="11 12">
    <name type="scientific">Sphingopyxis terrae subsp. terrae NBRC 15098</name>
    <dbReference type="NCBI Taxonomy" id="1219058"/>
    <lineage>
        <taxon>Bacteria</taxon>
        <taxon>Pseudomonadati</taxon>
        <taxon>Pseudomonadota</taxon>
        <taxon>Alphaproteobacteria</taxon>
        <taxon>Sphingomonadales</taxon>
        <taxon>Sphingomonadaceae</taxon>
        <taxon>Sphingopyxis</taxon>
    </lineage>
</organism>
<feature type="domain" description="Anti-sigma-28 factor FlgM C-terminal" evidence="10">
    <location>
        <begin position="47"/>
        <end position="91"/>
    </location>
</feature>
<comment type="similarity">
    <text evidence="1">Belongs to the FlgM family.</text>
</comment>
<dbReference type="AlphaFoldDB" id="A0A142VYM8"/>
<evidence type="ECO:0000256" key="6">
    <source>
        <dbReference type="ARBA" id="ARBA00023163"/>
    </source>
</evidence>
<dbReference type="InterPro" id="IPR035890">
    <property type="entry name" value="Anti-sigma-28_factor_FlgM_sf"/>
</dbReference>